<dbReference type="FunFam" id="2.60.110.10:FF:000001">
    <property type="entry name" value="THAUMATIN-LIKE PROTEIN 1"/>
    <property type="match status" value="1"/>
</dbReference>
<dbReference type="GeneID" id="100837206"/>
<evidence type="ECO:0000256" key="1">
    <source>
        <dbReference type="ARBA" id="ARBA00022821"/>
    </source>
</evidence>
<dbReference type="EMBL" id="CM000883">
    <property type="protein sequence ID" value="PNT64873.1"/>
    <property type="molecule type" value="Genomic_DNA"/>
</dbReference>
<evidence type="ECO:0000313" key="3">
    <source>
        <dbReference type="EnsemblPlants" id="PNT64873"/>
    </source>
</evidence>
<evidence type="ECO:0000313" key="2">
    <source>
        <dbReference type="EMBL" id="PNT64873.1"/>
    </source>
</evidence>
<dbReference type="CDD" id="cd09218">
    <property type="entry name" value="TLP-PA"/>
    <property type="match status" value="1"/>
</dbReference>
<dbReference type="PROSITE" id="PS51367">
    <property type="entry name" value="THAUMATIN_2"/>
    <property type="match status" value="1"/>
</dbReference>
<accession>A0A2K2CS85</accession>
<dbReference type="OrthoDB" id="430315at2759"/>
<proteinExistence type="predicted"/>
<dbReference type="EnsemblPlants" id="PNT64873">
    <property type="protein sequence ID" value="PNT64873"/>
    <property type="gene ID" value="BRADI_4g34180v3"/>
</dbReference>
<evidence type="ECO:0008006" key="5">
    <source>
        <dbReference type="Google" id="ProtNLM"/>
    </source>
</evidence>
<dbReference type="InterPro" id="IPR017949">
    <property type="entry name" value="Thaumatin_CS"/>
</dbReference>
<dbReference type="GO" id="GO:0006952">
    <property type="term" value="P:defense response"/>
    <property type="evidence" value="ECO:0000318"/>
    <property type="project" value="GO_Central"/>
</dbReference>
<dbReference type="InterPro" id="IPR001938">
    <property type="entry name" value="Thaumatin"/>
</dbReference>
<dbReference type="PROSITE" id="PS00316">
    <property type="entry name" value="THAUMATIN_1"/>
    <property type="match status" value="1"/>
</dbReference>
<reference evidence="3" key="3">
    <citation type="submission" date="2018-08" db="UniProtKB">
        <authorList>
            <consortium name="EnsemblPlants"/>
        </authorList>
    </citation>
    <scope>IDENTIFICATION</scope>
    <source>
        <strain evidence="3">cv. Bd21</strain>
    </source>
</reference>
<reference evidence="2" key="2">
    <citation type="submission" date="2017-06" db="EMBL/GenBank/DDBJ databases">
        <title>WGS assembly of Brachypodium distachyon.</title>
        <authorList>
            <consortium name="The International Brachypodium Initiative"/>
            <person name="Lucas S."/>
            <person name="Harmon-Smith M."/>
            <person name="Lail K."/>
            <person name="Tice H."/>
            <person name="Grimwood J."/>
            <person name="Bruce D."/>
            <person name="Barry K."/>
            <person name="Shu S."/>
            <person name="Lindquist E."/>
            <person name="Wang M."/>
            <person name="Pitluck S."/>
            <person name="Vogel J.P."/>
            <person name="Garvin D.F."/>
            <person name="Mockler T.C."/>
            <person name="Schmutz J."/>
            <person name="Rokhsar D."/>
            <person name="Bevan M.W."/>
        </authorList>
    </citation>
    <scope>NUCLEOTIDE SEQUENCE</scope>
    <source>
        <strain evidence="2">Bd21</strain>
    </source>
</reference>
<dbReference type="Gramene" id="PNT64873">
    <property type="protein sequence ID" value="PNT64873"/>
    <property type="gene ID" value="BRADI_4g34180v3"/>
</dbReference>
<organism evidence="2">
    <name type="scientific">Brachypodium distachyon</name>
    <name type="common">Purple false brome</name>
    <name type="synonym">Trachynia distachya</name>
    <dbReference type="NCBI Taxonomy" id="15368"/>
    <lineage>
        <taxon>Eukaryota</taxon>
        <taxon>Viridiplantae</taxon>
        <taxon>Streptophyta</taxon>
        <taxon>Embryophyta</taxon>
        <taxon>Tracheophyta</taxon>
        <taxon>Spermatophyta</taxon>
        <taxon>Magnoliopsida</taxon>
        <taxon>Liliopsida</taxon>
        <taxon>Poales</taxon>
        <taxon>Poaceae</taxon>
        <taxon>BOP clade</taxon>
        <taxon>Pooideae</taxon>
        <taxon>Stipodae</taxon>
        <taxon>Brachypodieae</taxon>
        <taxon>Brachypodium</taxon>
    </lineage>
</organism>
<dbReference type="RefSeq" id="XP_010239414.2">
    <property type="nucleotide sequence ID" value="XM_010241112.3"/>
</dbReference>
<protein>
    <recommendedName>
        <fullName evidence="5">Thaumatin-like protein</fullName>
    </recommendedName>
</protein>
<keyword evidence="4" id="KW-1185">Reference proteome</keyword>
<evidence type="ECO:0000313" key="4">
    <source>
        <dbReference type="Proteomes" id="UP000008810"/>
    </source>
</evidence>
<dbReference type="Pfam" id="PF00314">
    <property type="entry name" value="Thaumatin"/>
    <property type="match status" value="1"/>
</dbReference>
<gene>
    <name evidence="3" type="primary">LOC100837206</name>
    <name evidence="2" type="ORF">BRADI_4g34180v3</name>
</gene>
<dbReference type="SMART" id="SM00205">
    <property type="entry name" value="THN"/>
    <property type="match status" value="1"/>
</dbReference>
<dbReference type="InterPro" id="IPR037176">
    <property type="entry name" value="Osmotin/thaumatin-like_sf"/>
</dbReference>
<dbReference type="Proteomes" id="UP000008810">
    <property type="component" value="Chromosome 4"/>
</dbReference>
<reference evidence="2 3" key="1">
    <citation type="journal article" date="2010" name="Nature">
        <title>Genome sequencing and analysis of the model grass Brachypodium distachyon.</title>
        <authorList>
            <consortium name="International Brachypodium Initiative"/>
        </authorList>
    </citation>
    <scope>NUCLEOTIDE SEQUENCE [LARGE SCALE GENOMIC DNA]</scope>
    <source>
        <strain evidence="2">Bd21</strain>
        <strain evidence="3">cv. Bd21</strain>
    </source>
</reference>
<dbReference type="ExpressionAtlas" id="A0A2K2CS85">
    <property type="expression patterns" value="baseline"/>
</dbReference>
<dbReference type="Gene3D" id="2.60.110.10">
    <property type="entry name" value="Thaumatin"/>
    <property type="match status" value="1"/>
</dbReference>
<dbReference type="SUPFAM" id="SSF49870">
    <property type="entry name" value="Osmotin, thaumatin-like protein"/>
    <property type="match status" value="1"/>
</dbReference>
<keyword evidence="1" id="KW-0611">Plant defense</keyword>
<sequence length="383" mass="39699">MCSSLFRSTSRRAQSHLTMGQPSRHYHCNKLRLGVVVLLAWAPWLPVSAGTTTFTISNYCPYTIWPGTLAGSGTPQLSTTGFELGPGQTARLAAPAGWSGRMWARTGCVFDASGAGTCQTGDCGGRVDCRGAGATPPATLFEVTLAKAAVGAGAGTQDFYDVSLVDGYNLPVVAIPRAAQAQAQACNATGCMADLNRSCPKELQVECGAGAIACRSACEAFGEERYCCSGAYDTPGACKPTAYSSIFKAACPRAYSYAYDDSTSTFTCNAADYTVAFCLPTSGIKESEAVFLGAQIDSGGHGTGGQGDAPPAFGNGGAGAYKPPVYGSSNNDDGDGGAYSYRPPVYNYGRGGDRVPPAMAASSAITRHVVRPWLPLLLLVFSF</sequence>
<dbReference type="PANTHER" id="PTHR31048">
    <property type="entry name" value="OS03G0233200 PROTEIN"/>
    <property type="match status" value="1"/>
</dbReference>
<dbReference type="AlphaFoldDB" id="A0A2K2CS85"/>
<name>A0A2K2CS85_BRADI</name>
<dbReference type="PRINTS" id="PR00347">
    <property type="entry name" value="THAUMATIN"/>
</dbReference>